<feature type="region of interest" description="Disordered" evidence="4">
    <location>
        <begin position="116"/>
        <end position="166"/>
    </location>
</feature>
<keyword evidence="3" id="KW-0732">Signal</keyword>
<sequence length="287" mass="32144">MRCTGVVTNAHNNSVCLEFRCVSFCLIPKESSDEKAIARAGSDGVRGNRRVRAGHRYLAKIKERGAVNLGVRDHLAEPRAAGPERHHRLRVRLHHQQYGPPEGRRLRLHHLRGRSAHPHQGQFRHQRHRRPEGQGRGHHHRHHLGPDAAQEQARRRRRVQGSHGKDHADSFLLLESGRADAFVMDGSILAANAAKSKNPKDFKIVGEVLSVEPIACMLPKGDAKLKKAVDDSIVRQIKDGSLAKLYDKWFTQPIPPNNVNLNMPVSEGTKAAWANPNDKPMEAYAPK</sequence>
<dbReference type="Pfam" id="PF00497">
    <property type="entry name" value="SBP_bac_3"/>
    <property type="match status" value="1"/>
</dbReference>
<evidence type="ECO:0000256" key="1">
    <source>
        <dbReference type="ARBA" id="ARBA00010333"/>
    </source>
</evidence>
<dbReference type="SUPFAM" id="SSF53850">
    <property type="entry name" value="Periplasmic binding protein-like II"/>
    <property type="match status" value="1"/>
</dbReference>
<evidence type="ECO:0000256" key="4">
    <source>
        <dbReference type="SAM" id="MobiDB-lite"/>
    </source>
</evidence>
<gene>
    <name evidence="6" type="ORF">DdX_20783</name>
</gene>
<dbReference type="PANTHER" id="PTHR30085:SF2">
    <property type="entry name" value="GLUTAMATE_ASPARTATE IMPORT SOLUTE-BINDING PROTEIN"/>
    <property type="match status" value="1"/>
</dbReference>
<accession>A0AAD4MKQ6</accession>
<evidence type="ECO:0000259" key="5">
    <source>
        <dbReference type="Pfam" id="PF00497"/>
    </source>
</evidence>
<dbReference type="Gene3D" id="3.40.190.10">
    <property type="entry name" value="Periplasmic binding protein-like II"/>
    <property type="match status" value="2"/>
</dbReference>
<evidence type="ECO:0000256" key="2">
    <source>
        <dbReference type="ARBA" id="ARBA00022448"/>
    </source>
</evidence>
<dbReference type="InterPro" id="IPR001638">
    <property type="entry name" value="Solute-binding_3/MltF_N"/>
</dbReference>
<dbReference type="EMBL" id="JAKKPZ010000658">
    <property type="protein sequence ID" value="KAI1693229.1"/>
    <property type="molecule type" value="Genomic_DNA"/>
</dbReference>
<dbReference type="Proteomes" id="UP001201812">
    <property type="component" value="Unassembled WGS sequence"/>
</dbReference>
<dbReference type="GO" id="GO:0005576">
    <property type="term" value="C:extracellular region"/>
    <property type="evidence" value="ECO:0007669"/>
    <property type="project" value="TreeGrafter"/>
</dbReference>
<dbReference type="PANTHER" id="PTHR30085">
    <property type="entry name" value="AMINO ACID ABC TRANSPORTER PERMEASE"/>
    <property type="match status" value="1"/>
</dbReference>
<comment type="caution">
    <text evidence="6">The sequence shown here is derived from an EMBL/GenBank/DDBJ whole genome shotgun (WGS) entry which is preliminary data.</text>
</comment>
<evidence type="ECO:0000313" key="6">
    <source>
        <dbReference type="EMBL" id="KAI1693229.1"/>
    </source>
</evidence>
<comment type="similarity">
    <text evidence="1">Belongs to the bacterial solute-binding protein 3 family.</text>
</comment>
<reference evidence="6" key="1">
    <citation type="submission" date="2022-01" db="EMBL/GenBank/DDBJ databases">
        <title>Genome Sequence Resource for Two Populations of Ditylenchus destructor, the Migratory Endoparasitic Phytonematode.</title>
        <authorList>
            <person name="Zhang H."/>
            <person name="Lin R."/>
            <person name="Xie B."/>
        </authorList>
    </citation>
    <scope>NUCLEOTIDE SEQUENCE</scope>
    <source>
        <strain evidence="6">BazhouSP</strain>
    </source>
</reference>
<organism evidence="6 7">
    <name type="scientific">Ditylenchus destructor</name>
    <dbReference type="NCBI Taxonomy" id="166010"/>
    <lineage>
        <taxon>Eukaryota</taxon>
        <taxon>Metazoa</taxon>
        <taxon>Ecdysozoa</taxon>
        <taxon>Nematoda</taxon>
        <taxon>Chromadorea</taxon>
        <taxon>Rhabditida</taxon>
        <taxon>Tylenchina</taxon>
        <taxon>Tylenchomorpha</taxon>
        <taxon>Sphaerularioidea</taxon>
        <taxon>Anguinidae</taxon>
        <taxon>Anguininae</taxon>
        <taxon>Ditylenchus</taxon>
    </lineage>
</organism>
<keyword evidence="7" id="KW-1185">Reference proteome</keyword>
<dbReference type="GO" id="GO:0006865">
    <property type="term" value="P:amino acid transport"/>
    <property type="evidence" value="ECO:0007669"/>
    <property type="project" value="TreeGrafter"/>
</dbReference>
<protein>
    <submittedName>
        <fullName evidence="6">Bacterial extracellular solute-binding protein, family 3 domain-containing protein</fullName>
    </submittedName>
</protein>
<keyword evidence="2" id="KW-0813">Transport</keyword>
<dbReference type="InterPro" id="IPR051455">
    <property type="entry name" value="Bact_solute-bind_prot3"/>
</dbReference>
<proteinExistence type="inferred from homology"/>
<name>A0AAD4MKQ6_9BILA</name>
<dbReference type="AlphaFoldDB" id="A0AAD4MKQ6"/>
<feature type="domain" description="Solute-binding protein family 3/N-terminal" evidence="5">
    <location>
        <begin position="166"/>
        <end position="251"/>
    </location>
</feature>
<feature type="compositionally biased region" description="Basic residues" evidence="4">
    <location>
        <begin position="116"/>
        <end position="143"/>
    </location>
</feature>
<evidence type="ECO:0000313" key="7">
    <source>
        <dbReference type="Proteomes" id="UP001201812"/>
    </source>
</evidence>
<evidence type="ECO:0000256" key="3">
    <source>
        <dbReference type="ARBA" id="ARBA00022729"/>
    </source>
</evidence>